<keyword evidence="3" id="KW-1185">Reference proteome</keyword>
<gene>
    <name evidence="2" type="ORF">GCM10010517_35530</name>
</gene>
<comment type="caution">
    <text evidence="2">The sequence shown here is derived from an EMBL/GenBank/DDBJ whole genome shotgun (WGS) entry which is preliminary data.</text>
</comment>
<dbReference type="Gene3D" id="3.40.50.360">
    <property type="match status" value="1"/>
</dbReference>
<organism evidence="2 3">
    <name type="scientific">Streptosporangium fragile</name>
    <dbReference type="NCBI Taxonomy" id="46186"/>
    <lineage>
        <taxon>Bacteria</taxon>
        <taxon>Bacillati</taxon>
        <taxon>Actinomycetota</taxon>
        <taxon>Actinomycetes</taxon>
        <taxon>Streptosporangiales</taxon>
        <taxon>Streptosporangiaceae</taxon>
        <taxon>Streptosporangium</taxon>
    </lineage>
</organism>
<evidence type="ECO:0000259" key="1">
    <source>
        <dbReference type="Pfam" id="PF03358"/>
    </source>
</evidence>
<name>A0ABP6IE60_9ACTN</name>
<accession>A0ABP6IE60</accession>
<protein>
    <recommendedName>
        <fullName evidence="1">NADPH-dependent FMN reductase-like domain-containing protein</fullName>
    </recommendedName>
</protein>
<reference evidence="3" key="1">
    <citation type="journal article" date="2019" name="Int. J. Syst. Evol. Microbiol.">
        <title>The Global Catalogue of Microorganisms (GCM) 10K type strain sequencing project: providing services to taxonomists for standard genome sequencing and annotation.</title>
        <authorList>
            <consortium name="The Broad Institute Genomics Platform"/>
            <consortium name="The Broad Institute Genome Sequencing Center for Infectious Disease"/>
            <person name="Wu L."/>
            <person name="Ma J."/>
        </authorList>
    </citation>
    <scope>NUCLEOTIDE SEQUENCE [LARGE SCALE GENOMIC DNA]</scope>
    <source>
        <strain evidence="3">JCM 6242</strain>
    </source>
</reference>
<evidence type="ECO:0000313" key="3">
    <source>
        <dbReference type="Proteomes" id="UP001500831"/>
    </source>
</evidence>
<dbReference type="InterPro" id="IPR005025">
    <property type="entry name" value="FMN_Rdtase-like_dom"/>
</dbReference>
<dbReference type="Pfam" id="PF03358">
    <property type="entry name" value="FMN_red"/>
    <property type="match status" value="1"/>
</dbReference>
<dbReference type="Proteomes" id="UP001500831">
    <property type="component" value="Unassembled WGS sequence"/>
</dbReference>
<sequence length="163" mass="17169">MSRELPATAELVIWEGLDQVPPLTDGALPRPVDELYHTLAAADGMLVTAPGHSSLPAQLGHALDWVASRRAGAVLVGKPVGLVTACSRAHEATWTQIQLGRALGATGAVVYGAEIVVTPAPSHFDADGRLTDPVCRAKIRHVLEEVSSRSMARSRVNSALSHT</sequence>
<proteinExistence type="predicted"/>
<dbReference type="EMBL" id="BAAAVI010000023">
    <property type="protein sequence ID" value="GAA2874778.1"/>
    <property type="molecule type" value="Genomic_DNA"/>
</dbReference>
<feature type="domain" description="NADPH-dependent FMN reductase-like" evidence="1">
    <location>
        <begin position="27"/>
        <end position="116"/>
    </location>
</feature>
<dbReference type="InterPro" id="IPR029039">
    <property type="entry name" value="Flavoprotein-like_sf"/>
</dbReference>
<dbReference type="SUPFAM" id="SSF52218">
    <property type="entry name" value="Flavoproteins"/>
    <property type="match status" value="1"/>
</dbReference>
<evidence type="ECO:0000313" key="2">
    <source>
        <dbReference type="EMBL" id="GAA2874778.1"/>
    </source>
</evidence>